<keyword evidence="5" id="KW-1185">Reference proteome</keyword>
<comment type="caution">
    <text evidence="4">The sequence shown here is derived from an EMBL/GenBank/DDBJ whole genome shotgun (WGS) entry which is preliminary data.</text>
</comment>
<gene>
    <name evidence="4" type="ORF">LZ24_02154</name>
</gene>
<proteinExistence type="predicted"/>
<dbReference type="Pfam" id="PF25222">
    <property type="entry name" value="DUF7840"/>
    <property type="match status" value="1"/>
</dbReference>
<protein>
    <submittedName>
        <fullName evidence="4">Uncharacterized protein DUF4105</fullName>
    </submittedName>
</protein>
<organism evidence="4 5">
    <name type="scientific">Desulfobotulus alkaliphilus</name>
    <dbReference type="NCBI Taxonomy" id="622671"/>
    <lineage>
        <taxon>Bacteria</taxon>
        <taxon>Pseudomonadati</taxon>
        <taxon>Thermodesulfobacteriota</taxon>
        <taxon>Desulfobacteria</taxon>
        <taxon>Desulfobacterales</taxon>
        <taxon>Desulfobacteraceae</taxon>
        <taxon>Desulfobotulus</taxon>
    </lineage>
</organism>
<dbReference type="InterPro" id="IPR057162">
    <property type="entry name" value="DUF7840"/>
</dbReference>
<evidence type="ECO:0000313" key="4">
    <source>
        <dbReference type="EMBL" id="TWI70734.1"/>
    </source>
</evidence>
<evidence type="ECO:0000259" key="1">
    <source>
        <dbReference type="Pfam" id="PF13387"/>
    </source>
</evidence>
<accession>A0A562RQC4</accession>
<dbReference type="AlphaFoldDB" id="A0A562RQC4"/>
<evidence type="ECO:0000259" key="2">
    <source>
        <dbReference type="Pfam" id="PF25222"/>
    </source>
</evidence>
<evidence type="ECO:0000313" key="5">
    <source>
        <dbReference type="Proteomes" id="UP000318307"/>
    </source>
</evidence>
<dbReference type="InterPro" id="IPR025178">
    <property type="entry name" value="Lnb_N"/>
</dbReference>
<reference evidence="4 5" key="1">
    <citation type="submission" date="2019-07" db="EMBL/GenBank/DDBJ databases">
        <title>Genome sequencing of 100 strains of the haloalkaliphilic chemolithoautotrophic sulfur-oxidizing bacterium Thioalkalivibrio.</title>
        <authorList>
            <person name="Muyzer G."/>
        </authorList>
    </citation>
    <scope>NUCLEOTIDE SEQUENCE [LARGE SCALE GENOMIC DNA]</scope>
    <source>
        <strain evidence="4 5">ASO4-4</strain>
    </source>
</reference>
<feature type="domain" description="DUF7843" evidence="3">
    <location>
        <begin position="56"/>
        <end position="128"/>
    </location>
</feature>
<feature type="domain" description="Lnb N-terminal periplasmic" evidence="1">
    <location>
        <begin position="146"/>
        <end position="307"/>
    </location>
</feature>
<dbReference type="Proteomes" id="UP000318307">
    <property type="component" value="Unassembled WGS sequence"/>
</dbReference>
<feature type="domain" description="DUF7840" evidence="2">
    <location>
        <begin position="412"/>
        <end position="634"/>
    </location>
</feature>
<name>A0A562RQC4_9BACT</name>
<evidence type="ECO:0000259" key="3">
    <source>
        <dbReference type="Pfam" id="PF25225"/>
    </source>
</evidence>
<sequence length="635" mass="72059">MRKPDFCIFILGDPLLQNNKKMPLPLFLFLILIFGFSGAAAEEKVEALVLQAEEMKLAEHSYWHVLYHYHRPLGMGMKSRIDDPSFFISPVGRKNPKEEMNAAIRFLFSGSAENICPYIARYHWLYEQLQPEPGLFPEPVCEELKDIHPTSARVVFPTYFMNSPASMFGHTLMTLRLDNTSRMLDKAVNYSAFTQETNGFVFAFKGIFGFYPGYFNVLPYYKKIQEYGEINQRDIWEYRLDLESHELDAMVRHIREMEGIYSDYYFFDENCSFTLMYLVEAARPGLNLTDAFPLWVIPVDTIRVLEKAGLIVEAEYRPSRATIIRHRLSHLSSEDQKLALDILEGREQSETVLDMEALRAIRILDTVIDCIRYRFVKRKMDQDDYQKTLLQALRVRSRLGVADDALPPVPEPVRPEKLHGSSRLSAGVQVSDGKTAGILIYRPAFTDLTDPDYPESDGIRIVFGETSLRIGPEGEGIQLDRFDAIDIMSLSPRDRFFTPLSWAAGIGLEGVPGEGRGRLLRISGGAGFAWGGGQYGLSYFMALPRFFAGSGLDDGYSLGGVVRAGWIFRLFEHSKWQAFAEGGGFGAGHQSYAAAAGLEGSVRLGRNWHLGFETMHEERWGQSAFRTGMALHWFH</sequence>
<dbReference type="OrthoDB" id="9759948at2"/>
<dbReference type="EMBL" id="VLLC01000016">
    <property type="protein sequence ID" value="TWI70734.1"/>
    <property type="molecule type" value="Genomic_DNA"/>
</dbReference>
<dbReference type="InterPro" id="IPR057165">
    <property type="entry name" value="DUF7843"/>
</dbReference>
<dbReference type="Pfam" id="PF13387">
    <property type="entry name" value="Lnb_N"/>
    <property type="match status" value="1"/>
</dbReference>
<dbReference type="Pfam" id="PF25225">
    <property type="entry name" value="DUF7843"/>
    <property type="match status" value="1"/>
</dbReference>